<accession>C1GRW4</accession>
<dbReference type="HOGENOM" id="CLU_2373370_0_0_1"/>
<keyword evidence="2" id="KW-1185">Reference proteome</keyword>
<evidence type="ECO:0000313" key="1">
    <source>
        <dbReference type="EMBL" id="EEH38338.2"/>
    </source>
</evidence>
<gene>
    <name evidence="1" type="ORF">PAAG_01259</name>
</gene>
<proteinExistence type="predicted"/>
<name>C1GRW4_PARBA</name>
<dbReference type="GeneID" id="9100138"/>
<dbReference type="KEGG" id="pbl:PAAG_01259"/>
<protein>
    <submittedName>
        <fullName evidence="1">Uncharacterized protein</fullName>
    </submittedName>
</protein>
<dbReference type="Proteomes" id="UP000002059">
    <property type="component" value="Partially assembled WGS sequence"/>
</dbReference>
<dbReference type="RefSeq" id="XP_002797400.2">
    <property type="nucleotide sequence ID" value="XM_002797354.2"/>
</dbReference>
<dbReference type="AlphaFoldDB" id="C1GRW4"/>
<reference evidence="1 2" key="1">
    <citation type="journal article" date="2011" name="PLoS Genet.">
        <title>Comparative genomic analysis of human fungal pathogens causing paracoccidioidomycosis.</title>
        <authorList>
            <person name="Desjardins C.A."/>
            <person name="Champion M.D."/>
            <person name="Holder J.W."/>
            <person name="Muszewska A."/>
            <person name="Goldberg J."/>
            <person name="Bailao A.M."/>
            <person name="Brigido M.M."/>
            <person name="Ferreira M.E."/>
            <person name="Garcia A.M."/>
            <person name="Grynberg M."/>
            <person name="Gujja S."/>
            <person name="Heiman D.I."/>
            <person name="Henn M.R."/>
            <person name="Kodira C.D."/>
            <person name="Leon-Narvaez H."/>
            <person name="Longo L.V."/>
            <person name="Ma L.J."/>
            <person name="Malavazi I."/>
            <person name="Matsuo A.L."/>
            <person name="Morais F.V."/>
            <person name="Pereira M."/>
            <person name="Rodriguez-Brito S."/>
            <person name="Sakthikumar S."/>
            <person name="Salem-Izacc S.M."/>
            <person name="Sykes S.M."/>
            <person name="Teixeira M.M."/>
            <person name="Vallejo M.C."/>
            <person name="Walter M.E."/>
            <person name="Yandava C."/>
            <person name="Young S."/>
            <person name="Zeng Q."/>
            <person name="Zucker J."/>
            <person name="Felipe M.S."/>
            <person name="Goldman G.H."/>
            <person name="Haas B.J."/>
            <person name="McEwen J.G."/>
            <person name="Nino-Vega G."/>
            <person name="Puccia R."/>
            <person name="San-Blas G."/>
            <person name="Soares C.M."/>
            <person name="Birren B.W."/>
            <person name="Cuomo C.A."/>
        </authorList>
    </citation>
    <scope>NUCLEOTIDE SEQUENCE [LARGE SCALE GENOMIC DNA]</scope>
    <source>
        <strain evidence="2">ATCC MYA-826 / Pb01</strain>
    </source>
</reference>
<organism evidence="1 2">
    <name type="scientific">Paracoccidioides lutzii (strain ATCC MYA-826 / Pb01)</name>
    <name type="common">Paracoccidioides brasiliensis</name>
    <dbReference type="NCBI Taxonomy" id="502779"/>
    <lineage>
        <taxon>Eukaryota</taxon>
        <taxon>Fungi</taxon>
        <taxon>Dikarya</taxon>
        <taxon>Ascomycota</taxon>
        <taxon>Pezizomycotina</taxon>
        <taxon>Eurotiomycetes</taxon>
        <taxon>Eurotiomycetidae</taxon>
        <taxon>Onygenales</taxon>
        <taxon>Ajellomycetaceae</taxon>
        <taxon>Paracoccidioides</taxon>
    </lineage>
</organism>
<sequence length="95" mass="10764">MPLTASRSPVQTSEVKLRVLLCHGIGLFDINLQVWNLLYSSDYILLCPSLCADWRLPAAAPADRLGHNCTNRPITTQLLAVISRVRREWNIQKLH</sequence>
<dbReference type="VEuPathDB" id="FungiDB:PAAG_01259"/>
<dbReference type="EMBL" id="KN293993">
    <property type="protein sequence ID" value="EEH38338.2"/>
    <property type="molecule type" value="Genomic_DNA"/>
</dbReference>
<evidence type="ECO:0000313" key="2">
    <source>
        <dbReference type="Proteomes" id="UP000002059"/>
    </source>
</evidence>